<dbReference type="Proteomes" id="UP000887566">
    <property type="component" value="Unplaced"/>
</dbReference>
<dbReference type="GO" id="GO:0008270">
    <property type="term" value="F:zinc ion binding"/>
    <property type="evidence" value="ECO:0007669"/>
    <property type="project" value="UniProtKB-KW"/>
</dbReference>
<dbReference type="PROSITE" id="PS00028">
    <property type="entry name" value="ZINC_FINGER_C2H2_1"/>
    <property type="match status" value="1"/>
</dbReference>
<dbReference type="AlphaFoldDB" id="A0A914WK36"/>
<keyword evidence="1" id="KW-0479">Metal-binding</keyword>
<keyword evidence="1" id="KW-0862">Zinc</keyword>
<feature type="domain" description="C2H2-type" evidence="2">
    <location>
        <begin position="3"/>
        <end position="28"/>
    </location>
</feature>
<dbReference type="Pfam" id="PF21056">
    <property type="entry name" value="ZSWIM1-3_RNaseH-like"/>
    <property type="match status" value="1"/>
</dbReference>
<dbReference type="WBParaSite" id="PSAMB.scaffold4266size15163.g23992.t1">
    <property type="protein sequence ID" value="PSAMB.scaffold4266size15163.g23992.t1"/>
    <property type="gene ID" value="PSAMB.scaffold4266size15163.g23992"/>
</dbReference>
<organism evidence="3 4">
    <name type="scientific">Plectus sambesii</name>
    <dbReference type="NCBI Taxonomy" id="2011161"/>
    <lineage>
        <taxon>Eukaryota</taxon>
        <taxon>Metazoa</taxon>
        <taxon>Ecdysozoa</taxon>
        <taxon>Nematoda</taxon>
        <taxon>Chromadorea</taxon>
        <taxon>Plectida</taxon>
        <taxon>Plectina</taxon>
        <taxon>Plectoidea</taxon>
        <taxon>Plectidae</taxon>
        <taxon>Plectus</taxon>
    </lineage>
</organism>
<name>A0A914WK36_9BILA</name>
<dbReference type="PANTHER" id="PTHR33936:SF24">
    <property type="entry name" value="C2H2-TYPE DOMAIN-CONTAINING PROTEIN"/>
    <property type="match status" value="1"/>
</dbReference>
<keyword evidence="1" id="KW-0863">Zinc-finger</keyword>
<evidence type="ECO:0000313" key="4">
    <source>
        <dbReference type="WBParaSite" id="PSAMB.scaffold4266size15163.g23992.t1"/>
    </source>
</evidence>
<dbReference type="InterPro" id="IPR048324">
    <property type="entry name" value="ZSWIM1-3_RNaseH-like"/>
</dbReference>
<evidence type="ECO:0000259" key="2">
    <source>
        <dbReference type="PROSITE" id="PS50157"/>
    </source>
</evidence>
<dbReference type="InterPro" id="IPR013087">
    <property type="entry name" value="Znf_C2H2_type"/>
</dbReference>
<keyword evidence="3" id="KW-1185">Reference proteome</keyword>
<accession>A0A914WK36</accession>
<dbReference type="PROSITE" id="PS50157">
    <property type="entry name" value="ZINC_FINGER_C2H2_2"/>
    <property type="match status" value="1"/>
</dbReference>
<evidence type="ECO:0000313" key="3">
    <source>
        <dbReference type="Proteomes" id="UP000887566"/>
    </source>
</evidence>
<reference evidence="4" key="1">
    <citation type="submission" date="2022-11" db="UniProtKB">
        <authorList>
            <consortium name="WormBaseParasite"/>
        </authorList>
    </citation>
    <scope>IDENTIFICATION</scope>
</reference>
<dbReference type="PANTHER" id="PTHR33936">
    <property type="entry name" value="PROTEIN CBG17840"/>
    <property type="match status" value="1"/>
</dbReference>
<dbReference type="InterPro" id="IPR052797">
    <property type="entry name" value="RegFact_GeneExpr_CellDeath"/>
</dbReference>
<dbReference type="Gene3D" id="3.30.160.60">
    <property type="entry name" value="Classic Zinc Finger"/>
    <property type="match status" value="1"/>
</dbReference>
<sequence length="373" mass="43363">MEFVCPPPSCAKKFAYPSNLSRHKRQAHPETVRSYTSDRAIVTADAVSQASDTSFRTEKENRSRIVCGQCQAELPQQKYLLQNLKEVHHRSDIKVETETFDSPEEFGKWCGDVERKNTVRFVSDMQASKTKLDWKTKYFYCSRSHLPNRQGNEKRAQRVSIKSGHRCSSFITAKYFEDGHIEAKFCLQHSGHEIEAAKYLWMINDKLNKLYEDANDRNFFINRKGIANVRQKYQLHPGRLHEDDMQSVEEWIRRDKAALDSNEWENLLAYRRATDPTGKNFRLLLMTEGQAEILRKYAHKGVAVDGTHNTTKYGFKLITLLVLDDRQTGRPVAHFFCPEETTDDLHEFFVNIKERYGRPVTTSVFMSDDASQM</sequence>
<proteinExistence type="predicted"/>
<evidence type="ECO:0000256" key="1">
    <source>
        <dbReference type="PROSITE-ProRule" id="PRU00042"/>
    </source>
</evidence>
<protein>
    <submittedName>
        <fullName evidence="4">C2H2-type domain-containing protein</fullName>
    </submittedName>
</protein>